<proteinExistence type="predicted"/>
<keyword evidence="2" id="KW-1185">Reference proteome</keyword>
<reference evidence="1" key="1">
    <citation type="submission" date="2023-03" db="EMBL/GenBank/DDBJ databases">
        <title>Chromosome-scale reference genome and RAD-based genetic map of yellow starthistle (Centaurea solstitialis) reveal putative structural variation and QTLs associated with invader traits.</title>
        <authorList>
            <person name="Reatini B."/>
            <person name="Cang F.A."/>
            <person name="Jiang Q."/>
            <person name="Mckibben M.T.W."/>
            <person name="Barker M.S."/>
            <person name="Rieseberg L.H."/>
            <person name="Dlugosch K.M."/>
        </authorList>
    </citation>
    <scope>NUCLEOTIDE SEQUENCE</scope>
    <source>
        <strain evidence="1">CAN-66</strain>
        <tissue evidence="1">Leaf</tissue>
    </source>
</reference>
<name>A0AA38TKK0_9ASTR</name>
<dbReference type="Proteomes" id="UP001172457">
    <property type="component" value="Chromosome 3"/>
</dbReference>
<evidence type="ECO:0000313" key="2">
    <source>
        <dbReference type="Proteomes" id="UP001172457"/>
    </source>
</evidence>
<evidence type="ECO:0000313" key="1">
    <source>
        <dbReference type="EMBL" id="KAJ9557036.1"/>
    </source>
</evidence>
<sequence length="84" mass="9566">MKPGQVEFRMCNGAKPLLLKGFMIWKDGFIDDDSILAYLNNVLYFVAKPHNARLKPDLLVALLSWTHLQETHSQTLGRRSLGLL</sequence>
<organism evidence="1 2">
    <name type="scientific">Centaurea solstitialis</name>
    <name type="common">yellow star-thistle</name>
    <dbReference type="NCBI Taxonomy" id="347529"/>
    <lineage>
        <taxon>Eukaryota</taxon>
        <taxon>Viridiplantae</taxon>
        <taxon>Streptophyta</taxon>
        <taxon>Embryophyta</taxon>
        <taxon>Tracheophyta</taxon>
        <taxon>Spermatophyta</taxon>
        <taxon>Magnoliopsida</taxon>
        <taxon>eudicotyledons</taxon>
        <taxon>Gunneridae</taxon>
        <taxon>Pentapetalae</taxon>
        <taxon>asterids</taxon>
        <taxon>campanulids</taxon>
        <taxon>Asterales</taxon>
        <taxon>Asteraceae</taxon>
        <taxon>Carduoideae</taxon>
        <taxon>Cardueae</taxon>
        <taxon>Centaureinae</taxon>
        <taxon>Centaurea</taxon>
    </lineage>
</organism>
<comment type="caution">
    <text evidence="1">The sequence shown here is derived from an EMBL/GenBank/DDBJ whole genome shotgun (WGS) entry which is preliminary data.</text>
</comment>
<gene>
    <name evidence="1" type="ORF">OSB04_011650</name>
</gene>
<dbReference type="AlphaFoldDB" id="A0AA38TKK0"/>
<protein>
    <submittedName>
        <fullName evidence="1">Uncharacterized protein</fullName>
    </submittedName>
</protein>
<dbReference type="EMBL" id="JARYMX010000003">
    <property type="protein sequence ID" value="KAJ9557036.1"/>
    <property type="molecule type" value="Genomic_DNA"/>
</dbReference>
<accession>A0AA38TKK0</accession>